<gene>
    <name evidence="1" type="ORF">ABI_16500</name>
</gene>
<dbReference type="InterPro" id="IPR025427">
    <property type="entry name" value="DUF4160"/>
</dbReference>
<keyword evidence="2" id="KW-1185">Reference proteome</keyword>
<dbReference type="STRING" id="715226.ABI_16500"/>
<dbReference type="Proteomes" id="UP000006512">
    <property type="component" value="Unassembled WGS sequence"/>
</dbReference>
<dbReference type="EMBL" id="GL883077">
    <property type="protein sequence ID" value="EGF93210.1"/>
    <property type="molecule type" value="Genomic_DNA"/>
</dbReference>
<dbReference type="RefSeq" id="WP_006272402.1">
    <property type="nucleotide sequence ID" value="NZ_GL883077.1"/>
</dbReference>
<proteinExistence type="predicted"/>
<dbReference type="eggNOG" id="ENOG5031AP1">
    <property type="taxonomic scope" value="Bacteria"/>
</dbReference>
<evidence type="ECO:0000313" key="2">
    <source>
        <dbReference type="Proteomes" id="UP000006512"/>
    </source>
</evidence>
<accession>F4QJV3</accession>
<reference evidence="2" key="1">
    <citation type="submission" date="2011-03" db="EMBL/GenBank/DDBJ databases">
        <title>Draft genome sequence of Brevundimonas diminuta.</title>
        <authorList>
            <person name="Brown P.J.B."/>
            <person name="Buechlein A."/>
            <person name="Hemmerich C."/>
            <person name="Brun Y.V."/>
        </authorList>
    </citation>
    <scope>NUCLEOTIDE SEQUENCE [LARGE SCALE GENOMIC DNA]</scope>
    <source>
        <strain evidence="2">C19</strain>
    </source>
</reference>
<protein>
    <recommendedName>
        <fullName evidence="3">DUF4160 domain-containing protein</fullName>
    </recommendedName>
</protein>
<organism evidence="1 2">
    <name type="scientific">Asticcacaulis biprosthecium C19</name>
    <dbReference type="NCBI Taxonomy" id="715226"/>
    <lineage>
        <taxon>Bacteria</taxon>
        <taxon>Pseudomonadati</taxon>
        <taxon>Pseudomonadota</taxon>
        <taxon>Alphaproteobacteria</taxon>
        <taxon>Caulobacterales</taxon>
        <taxon>Caulobacteraceae</taxon>
        <taxon>Asticcacaulis</taxon>
    </lineage>
</organism>
<dbReference type="HOGENOM" id="CLU_162083_4_0_5"/>
<evidence type="ECO:0008006" key="3">
    <source>
        <dbReference type="Google" id="ProtNLM"/>
    </source>
</evidence>
<dbReference type="AlphaFoldDB" id="F4QJV3"/>
<name>F4QJV3_9CAUL</name>
<sequence>MPTVLTIRNIRVAIYTNDHPPPHVHALKGNQAEARFKLNCPEGPVELWDHEGFRLSELNEISAAITDHLGDICRKWREIHG</sequence>
<dbReference type="OrthoDB" id="122670at2"/>
<evidence type="ECO:0000313" key="1">
    <source>
        <dbReference type="EMBL" id="EGF93210.1"/>
    </source>
</evidence>
<dbReference type="Pfam" id="PF13711">
    <property type="entry name" value="DUF4160"/>
    <property type="match status" value="1"/>
</dbReference>